<dbReference type="Gene3D" id="6.10.10.120">
    <property type="entry name" value="Antitoxin ParD1-like"/>
    <property type="match status" value="1"/>
</dbReference>
<accession>A0A1P8N1T2</accession>
<dbReference type="Proteomes" id="UP000186336">
    <property type="component" value="Plasmid pDOK1-4-4"/>
</dbReference>
<protein>
    <recommendedName>
        <fullName evidence="3">Type II toxin-antitoxin system ParD family antitoxin</fullName>
    </recommendedName>
</protein>
<reference evidence="1 2" key="1">
    <citation type="submission" date="2017-01" db="EMBL/GenBank/DDBJ databases">
        <title>Complete genome of Tateyamaria omphalii DOK1-4 isolated from seawater in Dokdo.</title>
        <authorList>
            <person name="Kim J.H."/>
            <person name="Chi W.-J."/>
        </authorList>
    </citation>
    <scope>NUCLEOTIDE SEQUENCE [LARGE SCALE GENOMIC DNA]</scope>
    <source>
        <strain evidence="1 2">DOK1-4</strain>
        <plasmid evidence="1 2">pDOK1-4-4</plasmid>
    </source>
</reference>
<evidence type="ECO:0008006" key="3">
    <source>
        <dbReference type="Google" id="ProtNLM"/>
    </source>
</evidence>
<dbReference type="OrthoDB" id="8392969at2"/>
<dbReference type="AlphaFoldDB" id="A0A1P8N1T2"/>
<gene>
    <name evidence="1" type="ORF">BWR18_20455</name>
</gene>
<evidence type="ECO:0000313" key="2">
    <source>
        <dbReference type="Proteomes" id="UP000186336"/>
    </source>
</evidence>
<keyword evidence="2" id="KW-1185">Reference proteome</keyword>
<evidence type="ECO:0000313" key="1">
    <source>
        <dbReference type="EMBL" id="APX14232.1"/>
    </source>
</evidence>
<dbReference type="RefSeq" id="WP_076630699.1">
    <property type="nucleotide sequence ID" value="NZ_CP019316.1"/>
</dbReference>
<dbReference type="InterPro" id="IPR038296">
    <property type="entry name" value="ParD_sf"/>
</dbReference>
<organism evidence="1 2">
    <name type="scientific">Tateyamaria omphalii</name>
    <dbReference type="NCBI Taxonomy" id="299262"/>
    <lineage>
        <taxon>Bacteria</taxon>
        <taxon>Pseudomonadati</taxon>
        <taxon>Pseudomonadota</taxon>
        <taxon>Alphaproteobacteria</taxon>
        <taxon>Rhodobacterales</taxon>
        <taxon>Roseobacteraceae</taxon>
        <taxon>Tateyamaria</taxon>
    </lineage>
</organism>
<name>A0A1P8N1T2_9RHOB</name>
<dbReference type="KEGG" id="tom:BWR18_20455"/>
<geneLocation type="plasmid" evidence="1 2">
    <name>pDOK1-4-4</name>
</geneLocation>
<keyword evidence="1" id="KW-0614">Plasmid</keyword>
<proteinExistence type="predicted"/>
<dbReference type="EMBL" id="CP019316">
    <property type="protein sequence ID" value="APX14232.1"/>
    <property type="molecule type" value="Genomic_DNA"/>
</dbReference>
<sequence length="89" mass="9870">MSVKASVSITDQQDEYARQLVAEGQYASLSAVVQRGLELVRTEEERERAELAALQAFFAERAEGPFVTADEGRRRTEDMIAAKSRAHGL</sequence>